<dbReference type="PROSITE" id="PS00571">
    <property type="entry name" value="AMIDASES"/>
    <property type="match status" value="1"/>
</dbReference>
<accession>A0ABS9CVN8</accession>
<organism evidence="2 3">
    <name type="scientific">Octadecabacter dasysiphoniae</name>
    <dbReference type="NCBI Taxonomy" id="2909341"/>
    <lineage>
        <taxon>Bacteria</taxon>
        <taxon>Pseudomonadati</taxon>
        <taxon>Pseudomonadota</taxon>
        <taxon>Alphaproteobacteria</taxon>
        <taxon>Rhodobacterales</taxon>
        <taxon>Roseobacteraceae</taxon>
        <taxon>Octadecabacter</taxon>
    </lineage>
</organism>
<name>A0ABS9CVN8_9RHOB</name>
<comment type="caution">
    <text evidence="2">The sequence shown here is derived from an EMBL/GenBank/DDBJ whole genome shotgun (WGS) entry which is preliminary data.</text>
</comment>
<evidence type="ECO:0000313" key="3">
    <source>
        <dbReference type="Proteomes" id="UP001200557"/>
    </source>
</evidence>
<gene>
    <name evidence="2" type="ORF">L0664_09605</name>
</gene>
<dbReference type="SUPFAM" id="SSF75304">
    <property type="entry name" value="Amidase signature (AS) enzymes"/>
    <property type="match status" value="1"/>
</dbReference>
<dbReference type="PANTHER" id="PTHR11895:SF176">
    <property type="entry name" value="AMIDASE AMID-RELATED"/>
    <property type="match status" value="1"/>
</dbReference>
<dbReference type="Pfam" id="PF01425">
    <property type="entry name" value="Amidase"/>
    <property type="match status" value="1"/>
</dbReference>
<dbReference type="Proteomes" id="UP001200557">
    <property type="component" value="Unassembled WGS sequence"/>
</dbReference>
<dbReference type="InterPro" id="IPR023631">
    <property type="entry name" value="Amidase_dom"/>
</dbReference>
<protein>
    <submittedName>
        <fullName evidence="2">Amidase</fullName>
    </submittedName>
</protein>
<evidence type="ECO:0000313" key="2">
    <source>
        <dbReference type="EMBL" id="MCF2871317.1"/>
    </source>
</evidence>
<dbReference type="InterPro" id="IPR036928">
    <property type="entry name" value="AS_sf"/>
</dbReference>
<dbReference type="RefSeq" id="WP_235225587.1">
    <property type="nucleotide sequence ID" value="NZ_JAKGAQ010000002.1"/>
</dbReference>
<proteinExistence type="predicted"/>
<dbReference type="Gene3D" id="3.90.1300.10">
    <property type="entry name" value="Amidase signature (AS) domain"/>
    <property type="match status" value="1"/>
</dbReference>
<dbReference type="InterPro" id="IPR020556">
    <property type="entry name" value="Amidase_CS"/>
</dbReference>
<reference evidence="2 3" key="1">
    <citation type="submission" date="2022-01" db="EMBL/GenBank/DDBJ databases">
        <title>Octadecabacter sp. nov., isolated from a marine alga.</title>
        <authorList>
            <person name="Jin M.S."/>
            <person name="Kim H.M."/>
            <person name="Han D.M."/>
            <person name="Jung J.J."/>
            <person name="Jeon C.O."/>
        </authorList>
    </citation>
    <scope>NUCLEOTIDE SEQUENCE [LARGE SCALE GENOMIC DNA]</scope>
    <source>
        <strain evidence="2 3">G9-8</strain>
    </source>
</reference>
<feature type="domain" description="Amidase" evidence="1">
    <location>
        <begin position="26"/>
        <end position="430"/>
    </location>
</feature>
<dbReference type="InterPro" id="IPR000120">
    <property type="entry name" value="Amidase"/>
</dbReference>
<dbReference type="EMBL" id="JAKGAQ010000002">
    <property type="protein sequence ID" value="MCF2871317.1"/>
    <property type="molecule type" value="Genomic_DNA"/>
</dbReference>
<dbReference type="PANTHER" id="PTHR11895">
    <property type="entry name" value="TRANSAMIDASE"/>
    <property type="match status" value="1"/>
</dbReference>
<evidence type="ECO:0000259" key="1">
    <source>
        <dbReference type="Pfam" id="PF01425"/>
    </source>
</evidence>
<keyword evidence="3" id="KW-1185">Reference proteome</keyword>
<sequence length="446" mass="46443">MQDWLWASAADLGRGIARGEIDPIDLCEAYLAAIDRHEMRDRIYARVTHDRARAEARAASARAKAGQRLSPLDGVPISWKDLFDTAGVGTEAGTKLMAGRVPDRDAEVLRVATGMGLVCLGKTHLTEIAFSGLGYNPSTATPPCVNDAAAVPGGSSSGAAASVAFGLAAAAVGSDTGGSVRIPSVWNDLVGLKTTFGRLSVEGSVALCSQFDTVGPLCRTVEDAALMLAALEGGAAADLGGASLKGMRFGALQSVVLDDVDAAVMAGYLAAVATLEAAGAEVVAVSVPELDRAFEMSLPLYTADAYANWRDLVEADPDKMYHQILSRVRGGKDVLAHEYLSLWDELRDIRAVYGAATAGFDAIVCPGAPELPPNLQRLIDDAEYYRVQNLKALRNTRVANLMGLASLALPTGVPSVGILINVAGGDDARLLRIGAAAQAALNADRA</sequence>